<dbReference type="EMBL" id="MHJJ01000005">
    <property type="protein sequence ID" value="OGY65931.1"/>
    <property type="molecule type" value="Genomic_DNA"/>
</dbReference>
<evidence type="ECO:0000313" key="2">
    <source>
        <dbReference type="Proteomes" id="UP000177942"/>
    </source>
</evidence>
<reference evidence="1 2" key="1">
    <citation type="journal article" date="2016" name="Nat. Commun.">
        <title>Thousands of microbial genomes shed light on interconnected biogeochemical processes in an aquifer system.</title>
        <authorList>
            <person name="Anantharaman K."/>
            <person name="Brown C.T."/>
            <person name="Hug L.A."/>
            <person name="Sharon I."/>
            <person name="Castelle C.J."/>
            <person name="Probst A.J."/>
            <person name="Thomas B.C."/>
            <person name="Singh A."/>
            <person name="Wilkins M.J."/>
            <person name="Karaoz U."/>
            <person name="Brodie E.L."/>
            <person name="Williams K.H."/>
            <person name="Hubbard S.S."/>
            <person name="Banfield J.F."/>
        </authorList>
    </citation>
    <scope>NUCLEOTIDE SEQUENCE [LARGE SCALE GENOMIC DNA]</scope>
</reference>
<sequence length="78" mass="8666">MYNRITGIISSANSARFFIILLCKIANSADLIHALEQVWCGKNRVIPAIVGITRFLGTLCVQGKRGLTRKMIFPRFAA</sequence>
<evidence type="ECO:0000313" key="1">
    <source>
        <dbReference type="EMBL" id="OGY65931.1"/>
    </source>
</evidence>
<dbReference type="STRING" id="1798407.A3A16_00910"/>
<accession>A0A1G1ZN12</accession>
<dbReference type="Proteomes" id="UP000177942">
    <property type="component" value="Unassembled WGS sequence"/>
</dbReference>
<organism evidence="1 2">
    <name type="scientific">Candidatus Harrisonbacteria bacterium RIFCSPLOWO2_01_FULL_44_18</name>
    <dbReference type="NCBI Taxonomy" id="1798407"/>
    <lineage>
        <taxon>Bacteria</taxon>
        <taxon>Candidatus Harrisoniibacteriota</taxon>
    </lineage>
</organism>
<dbReference type="AlphaFoldDB" id="A0A1G1ZN12"/>
<name>A0A1G1ZN12_9BACT</name>
<comment type="caution">
    <text evidence="1">The sequence shown here is derived from an EMBL/GenBank/DDBJ whole genome shotgun (WGS) entry which is preliminary data.</text>
</comment>
<gene>
    <name evidence="1" type="ORF">A3A16_00910</name>
</gene>
<proteinExistence type="predicted"/>
<protein>
    <submittedName>
        <fullName evidence="1">Uncharacterized protein</fullName>
    </submittedName>
</protein>